<accession>A0AAW8NVZ5</accession>
<evidence type="ECO:0000313" key="5">
    <source>
        <dbReference type="Proteomes" id="UP001271263"/>
    </source>
</evidence>
<organism evidence="2 4">
    <name type="scientific">Shewanella fidelis</name>
    <dbReference type="NCBI Taxonomy" id="173509"/>
    <lineage>
        <taxon>Bacteria</taxon>
        <taxon>Pseudomonadati</taxon>
        <taxon>Pseudomonadota</taxon>
        <taxon>Gammaproteobacteria</taxon>
        <taxon>Alteromonadales</taxon>
        <taxon>Shewanellaceae</taxon>
        <taxon>Shewanella</taxon>
    </lineage>
</organism>
<dbReference type="Proteomes" id="UP001259340">
    <property type="component" value="Unassembled WGS sequence"/>
</dbReference>
<feature type="transmembrane region" description="Helical" evidence="1">
    <location>
        <begin position="29"/>
        <end position="48"/>
    </location>
</feature>
<dbReference type="Proteomes" id="UP001271263">
    <property type="component" value="Unassembled WGS sequence"/>
</dbReference>
<evidence type="ECO:0000313" key="2">
    <source>
        <dbReference type="EMBL" id="MDR8526134.1"/>
    </source>
</evidence>
<reference evidence="3 5" key="1">
    <citation type="journal article" date="2022" name="bioRxiv">
        <title>Prophages regulate Shewanella fidelis 3313 motility and biofilm formation: implications for gut colonization dynamics in Ciona robusta.</title>
        <authorList>
            <person name="Natarajan O."/>
            <person name="Gibboney S.L."/>
            <person name="Young M.N."/>
            <person name="Lim S.J."/>
            <person name="Pluta N."/>
            <person name="Atkinson C.G."/>
            <person name="Leigh B.A."/>
            <person name="Liberti A."/>
            <person name="Kees E.D."/>
            <person name="Breitbart M."/>
            <person name="Gralnick J.A."/>
            <person name="Dishaw L.J."/>
        </authorList>
    </citation>
    <scope>NUCLEOTIDE SEQUENCE [LARGE SCALE GENOMIC DNA]</scope>
    <source>
        <strain evidence="3 5">JG4066</strain>
    </source>
</reference>
<keyword evidence="5" id="KW-1185">Reference proteome</keyword>
<dbReference type="AlphaFoldDB" id="A0AAW8NVZ5"/>
<reference evidence="2" key="2">
    <citation type="submission" date="2022-11" db="EMBL/GenBank/DDBJ databases">
        <title>Prophages regulate Shewanella fidelis motility and biofilm formation: implications for gut colonization dynamics in Ciona robusta.</title>
        <authorList>
            <person name="Natarajan O."/>
            <person name="Gibboney S.L."/>
            <person name="Young M.N."/>
            <person name="Lim S.J."/>
            <person name="Pluta N."/>
            <person name="Atkinson C.G.F."/>
            <person name="Leigh B.A."/>
            <person name="Liberti A."/>
            <person name="Kees E."/>
            <person name="Breitbart M."/>
            <person name="Gralnick J."/>
            <person name="Dishaw L.J."/>
        </authorList>
    </citation>
    <scope>NUCLEOTIDE SEQUENCE</scope>
    <source>
        <strain evidence="2">3313</strain>
    </source>
</reference>
<name>A0AAW8NVZ5_9GAMM</name>
<sequence length="83" mass="9296">MDNILFWLGFYLAMLVISTIIGYSKGNVVAGALLGYVLGPVGVVLLLFSKDRRMLPCPDCGCKIHRDSYLCPQCKQKVFKRLK</sequence>
<comment type="caution">
    <text evidence="2">The sequence shown here is derived from an EMBL/GenBank/DDBJ whole genome shotgun (WGS) entry which is preliminary data.</text>
</comment>
<evidence type="ECO:0000256" key="1">
    <source>
        <dbReference type="SAM" id="Phobius"/>
    </source>
</evidence>
<dbReference type="EMBL" id="JAPMLE010000001">
    <property type="protein sequence ID" value="MDR8526134.1"/>
    <property type="molecule type" value="Genomic_DNA"/>
</dbReference>
<keyword evidence="1" id="KW-0472">Membrane</keyword>
<evidence type="ECO:0008006" key="6">
    <source>
        <dbReference type="Google" id="ProtNLM"/>
    </source>
</evidence>
<feature type="transmembrane region" description="Helical" evidence="1">
    <location>
        <begin position="5"/>
        <end position="23"/>
    </location>
</feature>
<evidence type="ECO:0000313" key="4">
    <source>
        <dbReference type="Proteomes" id="UP001259340"/>
    </source>
</evidence>
<keyword evidence="1" id="KW-1133">Transmembrane helix</keyword>
<gene>
    <name evidence="2" type="ORF">OS133_21240</name>
    <name evidence="3" type="ORF">OS134_18560</name>
</gene>
<proteinExistence type="predicted"/>
<dbReference type="EMBL" id="JAPMLD010000011">
    <property type="protein sequence ID" value="MDW4826075.1"/>
    <property type="molecule type" value="Genomic_DNA"/>
</dbReference>
<keyword evidence="1" id="KW-0812">Transmembrane</keyword>
<dbReference type="RefSeq" id="WP_174208602.1">
    <property type="nucleotide sequence ID" value="NZ_JAPMLA010000013.1"/>
</dbReference>
<protein>
    <recommendedName>
        <fullName evidence="6">Zinc ribbon domain-containing protein</fullName>
    </recommendedName>
</protein>
<evidence type="ECO:0000313" key="3">
    <source>
        <dbReference type="EMBL" id="MDW4826075.1"/>
    </source>
</evidence>